<keyword evidence="1" id="KW-0812">Transmembrane</keyword>
<keyword evidence="4" id="KW-1185">Reference proteome</keyword>
<dbReference type="PROSITE" id="PS50024">
    <property type="entry name" value="SEA"/>
    <property type="match status" value="1"/>
</dbReference>
<dbReference type="EMBL" id="UYYF01004440">
    <property type="protein sequence ID" value="VDN04126.1"/>
    <property type="molecule type" value="Genomic_DNA"/>
</dbReference>
<dbReference type="AlphaFoldDB" id="A0A0N5D1M0"/>
<dbReference type="Proteomes" id="UP000276776">
    <property type="component" value="Unassembled WGS sequence"/>
</dbReference>
<evidence type="ECO:0000313" key="3">
    <source>
        <dbReference type="EMBL" id="VDN04126.1"/>
    </source>
</evidence>
<dbReference type="STRING" id="103827.A0A0N5D1M0"/>
<dbReference type="WBParaSite" id="TCLT_0000675301-mRNA-1">
    <property type="protein sequence ID" value="TCLT_0000675301-mRNA-1"/>
    <property type="gene ID" value="TCLT_0000675301"/>
</dbReference>
<organism evidence="5">
    <name type="scientific">Thelazia callipaeda</name>
    <name type="common">Oriental eyeworm</name>
    <name type="synonym">Parasitic nematode</name>
    <dbReference type="NCBI Taxonomy" id="103827"/>
    <lineage>
        <taxon>Eukaryota</taxon>
        <taxon>Metazoa</taxon>
        <taxon>Ecdysozoa</taxon>
        <taxon>Nematoda</taxon>
        <taxon>Chromadorea</taxon>
        <taxon>Rhabditida</taxon>
        <taxon>Spirurina</taxon>
        <taxon>Spiruromorpha</taxon>
        <taxon>Thelazioidea</taxon>
        <taxon>Thelaziidae</taxon>
        <taxon>Thelazia</taxon>
    </lineage>
</organism>
<name>A0A0N5D1M0_THECL</name>
<evidence type="ECO:0000313" key="5">
    <source>
        <dbReference type="WBParaSite" id="TCLT_0000675301-mRNA-1"/>
    </source>
</evidence>
<proteinExistence type="predicted"/>
<gene>
    <name evidence="3" type="ORF">TCLT_LOCUS6742</name>
</gene>
<reference evidence="3 4" key="2">
    <citation type="submission" date="2018-11" db="EMBL/GenBank/DDBJ databases">
        <authorList>
            <consortium name="Pathogen Informatics"/>
        </authorList>
    </citation>
    <scope>NUCLEOTIDE SEQUENCE [LARGE SCALE GENOMIC DNA]</scope>
</reference>
<accession>A0A0N5D1M0</accession>
<reference evidence="5" key="1">
    <citation type="submission" date="2017-02" db="UniProtKB">
        <authorList>
            <consortium name="WormBaseParasite"/>
        </authorList>
    </citation>
    <scope>IDENTIFICATION</scope>
</reference>
<protein>
    <submittedName>
        <fullName evidence="5">SEA domain-containing protein</fullName>
    </submittedName>
</protein>
<keyword evidence="1" id="KW-1133">Transmembrane helix</keyword>
<sequence>MLQLFLDWTVREAYKVPFSFRITEIDYTPEFGDSQSGKYRKLRDQLVPDLEEIFGSLFGHAYEGLHFVNFLKGSVIVEGVIYTSTKSEDMQQLATEFEQQVTARNSQIGGNDVDPRSITLDGYVSKNYIERVHEGYRSSSTSSYIVGGGIAIGILAILVISFAVIAMNNKRTNGSLKLKEENMAMTEGGRSPWQSSTPSVNLMSYGSGHGMQGNNSSNSQPPMVMMGSQMSAMQMHAAAARLTQPRP</sequence>
<evidence type="ECO:0000313" key="4">
    <source>
        <dbReference type="Proteomes" id="UP000276776"/>
    </source>
</evidence>
<feature type="transmembrane region" description="Helical" evidence="1">
    <location>
        <begin position="144"/>
        <end position="167"/>
    </location>
</feature>
<dbReference type="InterPro" id="IPR036364">
    <property type="entry name" value="SEA_dom_sf"/>
</dbReference>
<dbReference type="OrthoDB" id="5848610at2759"/>
<dbReference type="OMA" id="MVMVGSQ"/>
<dbReference type="SUPFAM" id="SSF82671">
    <property type="entry name" value="SEA domain"/>
    <property type="match status" value="1"/>
</dbReference>
<evidence type="ECO:0000259" key="2">
    <source>
        <dbReference type="PROSITE" id="PS50024"/>
    </source>
</evidence>
<feature type="domain" description="SEA" evidence="2">
    <location>
        <begin position="12"/>
        <end position="125"/>
    </location>
</feature>
<dbReference type="InterPro" id="IPR000082">
    <property type="entry name" value="SEA_dom"/>
</dbReference>
<keyword evidence="1" id="KW-0472">Membrane</keyword>
<evidence type="ECO:0000256" key="1">
    <source>
        <dbReference type="SAM" id="Phobius"/>
    </source>
</evidence>
<dbReference type="Pfam" id="PF01390">
    <property type="entry name" value="SEA"/>
    <property type="match status" value="1"/>
</dbReference>
<dbReference type="Gene3D" id="3.30.70.960">
    <property type="entry name" value="SEA domain"/>
    <property type="match status" value="1"/>
</dbReference>